<dbReference type="EMBL" id="JAPTSV010000012">
    <property type="protein sequence ID" value="KAJ1522425.1"/>
    <property type="molecule type" value="Genomic_DNA"/>
</dbReference>
<sequence length="103" mass="10711">MARCVILLALCGVVAVGVGHGHTVVSFSLQKSEPIVKTCSHLVATSLCDPMPNNTVLGVTNQRTLCGYLCYQIACGSNVCIDGHCNCTTVDQPPLDIPGVGPL</sequence>
<name>A0AAV7XBA1_9NEOP</name>
<dbReference type="Proteomes" id="UP001075354">
    <property type="component" value="Chromosome 12"/>
</dbReference>
<evidence type="ECO:0000256" key="1">
    <source>
        <dbReference type="SAM" id="SignalP"/>
    </source>
</evidence>
<feature type="signal peptide" evidence="1">
    <location>
        <begin position="1"/>
        <end position="21"/>
    </location>
</feature>
<accession>A0AAV7XBA1</accession>
<protein>
    <submittedName>
        <fullName evidence="2">Uncharacterized protein</fullName>
    </submittedName>
</protein>
<comment type="caution">
    <text evidence="2">The sequence shown here is derived from an EMBL/GenBank/DDBJ whole genome shotgun (WGS) entry which is preliminary data.</text>
</comment>
<evidence type="ECO:0000313" key="3">
    <source>
        <dbReference type="Proteomes" id="UP001075354"/>
    </source>
</evidence>
<gene>
    <name evidence="2" type="ORF">ONE63_002711</name>
</gene>
<keyword evidence="3" id="KW-1185">Reference proteome</keyword>
<keyword evidence="1" id="KW-0732">Signal</keyword>
<feature type="chain" id="PRO_5043764989" evidence="1">
    <location>
        <begin position="22"/>
        <end position="103"/>
    </location>
</feature>
<dbReference type="AlphaFoldDB" id="A0AAV7XBA1"/>
<organism evidence="2 3">
    <name type="scientific">Megalurothrips usitatus</name>
    <name type="common">bean blossom thrips</name>
    <dbReference type="NCBI Taxonomy" id="439358"/>
    <lineage>
        <taxon>Eukaryota</taxon>
        <taxon>Metazoa</taxon>
        <taxon>Ecdysozoa</taxon>
        <taxon>Arthropoda</taxon>
        <taxon>Hexapoda</taxon>
        <taxon>Insecta</taxon>
        <taxon>Pterygota</taxon>
        <taxon>Neoptera</taxon>
        <taxon>Paraneoptera</taxon>
        <taxon>Thysanoptera</taxon>
        <taxon>Terebrantia</taxon>
        <taxon>Thripoidea</taxon>
        <taxon>Thripidae</taxon>
        <taxon>Megalurothrips</taxon>
    </lineage>
</organism>
<reference evidence="2" key="1">
    <citation type="submission" date="2022-12" db="EMBL/GenBank/DDBJ databases">
        <title>Chromosome-level genome assembly of the bean flower thrips Megalurothrips usitatus.</title>
        <authorList>
            <person name="Ma L."/>
            <person name="Liu Q."/>
            <person name="Li H."/>
            <person name="Cai W."/>
        </authorList>
    </citation>
    <scope>NUCLEOTIDE SEQUENCE</scope>
    <source>
        <strain evidence="2">Cailab_2022a</strain>
    </source>
</reference>
<evidence type="ECO:0000313" key="2">
    <source>
        <dbReference type="EMBL" id="KAJ1522425.1"/>
    </source>
</evidence>
<proteinExistence type="predicted"/>